<dbReference type="eggNOG" id="arCOG06861">
    <property type="taxonomic scope" value="Archaea"/>
</dbReference>
<comment type="caution">
    <text evidence="2">The sequence shown here is derived from an EMBL/GenBank/DDBJ whole genome shotgun (WGS) entry which is preliminary data.</text>
</comment>
<keyword evidence="3" id="KW-1185">Reference proteome</keyword>
<dbReference type="OrthoDB" id="275578at2157"/>
<dbReference type="PATRIC" id="fig|1227453.3.peg.523"/>
<dbReference type="RefSeq" id="WP_004590713.1">
    <property type="nucleotide sequence ID" value="NZ_AOLY01000005.1"/>
</dbReference>
<proteinExistence type="predicted"/>
<organism evidence="2 3">
    <name type="scientific">Haloarcula japonica (strain ATCC 49778 / DSM 6131 / JCM 7785 / NBRC 101032 / NCIMB 13157 / TR-1)</name>
    <dbReference type="NCBI Taxonomy" id="1227453"/>
    <lineage>
        <taxon>Archaea</taxon>
        <taxon>Methanobacteriati</taxon>
        <taxon>Methanobacteriota</taxon>
        <taxon>Stenosarchaea group</taxon>
        <taxon>Halobacteria</taxon>
        <taxon>Halobacteriales</taxon>
        <taxon>Haloarculaceae</taxon>
        <taxon>Haloarcula</taxon>
    </lineage>
</organism>
<dbReference type="EMBL" id="AOLY01000005">
    <property type="protein sequence ID" value="EMA34386.1"/>
    <property type="molecule type" value="Genomic_DNA"/>
</dbReference>
<gene>
    <name evidence="2" type="ORF">C444_02586</name>
</gene>
<sequence>MKNYQIQTSEVSDNALIPKRTLTVGGKTVDTPAKAVPARKKRGSEELKDPSRGINEFYKNVDASKLTQARRGTSSAIVDDLETGLRKSNDDEINFVFLNWDDAQTIAQIEAEYMVDLLGSMSDVVTVPLQIALVEAIDHSDGLTDSAYQTYKENVVRFLDVIKQRAPQAPVMGVLPPLGWDFTQDLMRVYERHDIRLYCLNFKRRKPTAARQIGMIRPMMQSIARRRIHESVLFYGINMSPGTNDPSIGMRPAADMATVGMGFDIVGGSHISPTMPPEAFEDDGEVTFRLFDKDEYARKDVLLAELPHHFPDDSSFDPEYVVKKAANSDAQRHRLQKLVNAEQMGLATRNLQSEVSSGNGFRHLTSKSGVTPETTKNIKDIRESFDFSAGQTGLSEF</sequence>
<dbReference type="AlphaFoldDB" id="M0LLI9"/>
<accession>M0LLI9</accession>
<name>M0LLI9_HALJT</name>
<evidence type="ECO:0000256" key="1">
    <source>
        <dbReference type="SAM" id="MobiDB-lite"/>
    </source>
</evidence>
<evidence type="ECO:0000313" key="3">
    <source>
        <dbReference type="Proteomes" id="UP000011524"/>
    </source>
</evidence>
<protein>
    <submittedName>
        <fullName evidence="2">Uncharacterized protein</fullName>
    </submittedName>
</protein>
<dbReference type="Proteomes" id="UP000011524">
    <property type="component" value="Unassembled WGS sequence"/>
</dbReference>
<evidence type="ECO:0000313" key="2">
    <source>
        <dbReference type="EMBL" id="EMA34386.1"/>
    </source>
</evidence>
<reference evidence="2 3" key="1">
    <citation type="journal article" date="2014" name="PLoS Genet.">
        <title>Phylogenetically driven sequencing of extremely halophilic archaea reveals strategies for static and dynamic osmo-response.</title>
        <authorList>
            <person name="Becker E.A."/>
            <person name="Seitzer P.M."/>
            <person name="Tritt A."/>
            <person name="Larsen D."/>
            <person name="Krusor M."/>
            <person name="Yao A.I."/>
            <person name="Wu D."/>
            <person name="Madern D."/>
            <person name="Eisen J.A."/>
            <person name="Darling A.E."/>
            <person name="Facciotti M.T."/>
        </authorList>
    </citation>
    <scope>NUCLEOTIDE SEQUENCE [LARGE SCALE GENOMIC DNA]</scope>
    <source>
        <strain evidence="3">ATCC 49778 / DSM 6131 / JCM 7785 / NBRC 101032 / NCIMB 13157 / TR-1</strain>
    </source>
</reference>
<feature type="region of interest" description="Disordered" evidence="1">
    <location>
        <begin position="27"/>
        <end position="48"/>
    </location>
</feature>